<evidence type="ECO:0000256" key="1">
    <source>
        <dbReference type="SAM" id="SignalP"/>
    </source>
</evidence>
<evidence type="ECO:0008006" key="3">
    <source>
        <dbReference type="Google" id="ProtNLM"/>
    </source>
</evidence>
<organism evidence="2">
    <name type="scientific">Prevotella sp. GTC17253</name>
    <dbReference type="NCBI Taxonomy" id="3236793"/>
    <lineage>
        <taxon>Bacteria</taxon>
        <taxon>Pseudomonadati</taxon>
        <taxon>Bacteroidota</taxon>
        <taxon>Bacteroidia</taxon>
        <taxon>Bacteroidales</taxon>
        <taxon>Prevotellaceae</taxon>
        <taxon>Prevotella</taxon>
    </lineage>
</organism>
<keyword evidence="1" id="KW-0732">Signal</keyword>
<dbReference type="AlphaFoldDB" id="A0AB33INJ8"/>
<accession>A0AB33INJ8</accession>
<reference evidence="2" key="1">
    <citation type="submission" date="2024-07" db="EMBL/GenBank/DDBJ databases">
        <title>Complete genome sequence of Prevotella sp. YM-2024 GTC17253.</title>
        <authorList>
            <person name="Hayashi M."/>
            <person name="Muto Y."/>
            <person name="Tanaka K."/>
            <person name="Niwa H."/>
        </authorList>
    </citation>
    <scope>NUCLEOTIDE SEQUENCE</scope>
    <source>
        <strain evidence="2">GTC17253</strain>
    </source>
</reference>
<gene>
    <name evidence="2" type="ORF">GTC17253_11120</name>
</gene>
<feature type="chain" id="PRO_5044217355" description="Carboxypeptidase regulatory-like domain-containing protein" evidence="1">
    <location>
        <begin position="30"/>
        <end position="264"/>
    </location>
</feature>
<evidence type="ECO:0000313" key="2">
    <source>
        <dbReference type="EMBL" id="BFO71146.1"/>
    </source>
</evidence>
<dbReference type="EMBL" id="AP035785">
    <property type="protein sequence ID" value="BFO71146.1"/>
    <property type="molecule type" value="Genomic_DNA"/>
</dbReference>
<protein>
    <recommendedName>
        <fullName evidence="3">Carboxypeptidase regulatory-like domain-containing protein</fullName>
    </recommendedName>
</protein>
<name>A0AB33INJ8_9BACT</name>
<feature type="signal peptide" evidence="1">
    <location>
        <begin position="1"/>
        <end position="29"/>
    </location>
</feature>
<sequence>MKYGNRKTKVQRILSRVLILLACSLLLSACNEKEEDNGFPDEQNAVVFNGRVVNSDGIGIKDVKLHVDFIDARLFSSLTRKKSETKTDQNGNYQLKFYVRADEDTLFKQHLPYVAYRLTADASKLSADKYLLPEDATYQMEIYGRPDASEQVDCMIPECRKIDVTLTGFSTQDYSNNEFYISIKTSAGFFSKDEKGIRHFYGSYGKDYKATQPNVHYTIPLAVNDSAEVMVLRQKNGKGNQVWKKIYIGKTSPTSLTFDYNAAD</sequence>
<dbReference type="PROSITE" id="PS51257">
    <property type="entry name" value="PROKAR_LIPOPROTEIN"/>
    <property type="match status" value="1"/>
</dbReference>
<proteinExistence type="predicted"/>